<evidence type="ECO:0000313" key="1">
    <source>
        <dbReference type="EMBL" id="EMD01116.1"/>
    </source>
</evidence>
<dbReference type="GeneID" id="19110954"/>
<organism evidence="1 2">
    <name type="scientific">Baudoinia panamericana (strain UAMH 10762)</name>
    <name type="common">Angels' share fungus</name>
    <name type="synonym">Baudoinia compniacensis (strain UAMH 10762)</name>
    <dbReference type="NCBI Taxonomy" id="717646"/>
    <lineage>
        <taxon>Eukaryota</taxon>
        <taxon>Fungi</taxon>
        <taxon>Dikarya</taxon>
        <taxon>Ascomycota</taxon>
        <taxon>Pezizomycotina</taxon>
        <taxon>Dothideomycetes</taxon>
        <taxon>Dothideomycetidae</taxon>
        <taxon>Mycosphaerellales</taxon>
        <taxon>Teratosphaeriaceae</taxon>
        <taxon>Baudoinia</taxon>
    </lineage>
</organism>
<evidence type="ECO:0000313" key="2">
    <source>
        <dbReference type="Proteomes" id="UP000011761"/>
    </source>
</evidence>
<gene>
    <name evidence="1" type="ORF">BAUCODRAFT_29513</name>
</gene>
<dbReference type="HOGENOM" id="CLU_2830793_0_0_1"/>
<dbReference type="RefSeq" id="XP_007672300.1">
    <property type="nucleotide sequence ID" value="XM_007674110.1"/>
</dbReference>
<accession>M2NQ29</accession>
<dbReference type="EMBL" id="KB445550">
    <property type="protein sequence ID" value="EMD01116.1"/>
    <property type="molecule type" value="Genomic_DNA"/>
</dbReference>
<proteinExistence type="predicted"/>
<reference evidence="1 2" key="1">
    <citation type="journal article" date="2012" name="PLoS Pathog.">
        <title>Diverse lifestyles and strategies of plant pathogenesis encoded in the genomes of eighteen Dothideomycetes fungi.</title>
        <authorList>
            <person name="Ohm R.A."/>
            <person name="Feau N."/>
            <person name="Henrissat B."/>
            <person name="Schoch C.L."/>
            <person name="Horwitz B.A."/>
            <person name="Barry K.W."/>
            <person name="Condon B.J."/>
            <person name="Copeland A.C."/>
            <person name="Dhillon B."/>
            <person name="Glaser F."/>
            <person name="Hesse C.N."/>
            <person name="Kosti I."/>
            <person name="LaButti K."/>
            <person name="Lindquist E.A."/>
            <person name="Lucas S."/>
            <person name="Salamov A.A."/>
            <person name="Bradshaw R.E."/>
            <person name="Ciuffetti L."/>
            <person name="Hamelin R.C."/>
            <person name="Kema G.H.J."/>
            <person name="Lawrence C."/>
            <person name="Scott J.A."/>
            <person name="Spatafora J.W."/>
            <person name="Turgeon B.G."/>
            <person name="de Wit P.J.G.M."/>
            <person name="Zhong S."/>
            <person name="Goodwin S.B."/>
            <person name="Grigoriev I.V."/>
        </authorList>
    </citation>
    <scope>NUCLEOTIDE SEQUENCE [LARGE SCALE GENOMIC DNA]</scope>
    <source>
        <strain evidence="1 2">UAMH 10762</strain>
    </source>
</reference>
<dbReference type="Proteomes" id="UP000011761">
    <property type="component" value="Unassembled WGS sequence"/>
</dbReference>
<protein>
    <submittedName>
        <fullName evidence="1">Uncharacterized protein</fullName>
    </submittedName>
</protein>
<keyword evidence="2" id="KW-1185">Reference proteome</keyword>
<dbReference type="AlphaFoldDB" id="M2NQ29"/>
<sequence length="66" mass="7061">MPGYAQSKRQARSSTCGHYRTVDGRKFMDGVPSTPSMSSLNVLLSSATIVCNPSDVLSAKSLRALQ</sequence>
<name>M2NQ29_BAUPA</name>
<dbReference type="KEGG" id="bcom:BAUCODRAFT_29513"/>